<keyword evidence="2" id="KW-0479">Metal-binding</keyword>
<feature type="domain" description="Metallo-beta-lactamase" evidence="5">
    <location>
        <begin position="24"/>
        <end position="191"/>
    </location>
</feature>
<dbReference type="CDD" id="cd06262">
    <property type="entry name" value="metallo-hydrolase-like_MBL-fold"/>
    <property type="match status" value="1"/>
</dbReference>
<evidence type="ECO:0000256" key="3">
    <source>
        <dbReference type="ARBA" id="ARBA00022801"/>
    </source>
</evidence>
<dbReference type="EMBL" id="JBHMFB010000016">
    <property type="protein sequence ID" value="MFB9089847.1"/>
    <property type="molecule type" value="Genomic_DNA"/>
</dbReference>
<keyword evidence="3" id="KW-0378">Hydrolase</keyword>
<evidence type="ECO:0000256" key="2">
    <source>
        <dbReference type="ARBA" id="ARBA00022723"/>
    </source>
</evidence>
<sequence length="206" mass="24028">MIEPLFCNLDDRSIVYRSVSDLFGVCTYFLVDQEKVIIVDPGRLSEEVYHWLEQFKAHKKIIYLTHEHFDHHYDVNKLLAFENTAAFSISIDFEQAIKCGRKNLSYYYNTPIESVLSKQTEFNFFEIIVTPGHSKFSVCFMYKNMLFGGDTVIEKENLVLKLPGSNKIDYKESIDKIKNLTSKNTIVLPGHGNLFLFNNWFKISNQ</sequence>
<protein>
    <submittedName>
        <fullName evidence="6">MBL fold metallo-hydrolase</fullName>
    </submittedName>
</protein>
<evidence type="ECO:0000313" key="7">
    <source>
        <dbReference type="Proteomes" id="UP001589576"/>
    </source>
</evidence>
<dbReference type="Proteomes" id="UP001589576">
    <property type="component" value="Unassembled WGS sequence"/>
</dbReference>
<evidence type="ECO:0000256" key="4">
    <source>
        <dbReference type="ARBA" id="ARBA00022833"/>
    </source>
</evidence>
<dbReference type="InterPro" id="IPR001279">
    <property type="entry name" value="Metallo-B-lactamas"/>
</dbReference>
<reference evidence="6 7" key="1">
    <citation type="submission" date="2024-09" db="EMBL/GenBank/DDBJ databases">
        <authorList>
            <person name="Sun Q."/>
            <person name="Mori K."/>
        </authorList>
    </citation>
    <scope>NUCLEOTIDE SEQUENCE [LARGE SCALE GENOMIC DNA]</scope>
    <source>
        <strain evidence="6 7">CECT 8460</strain>
    </source>
</reference>
<organism evidence="6 7">
    <name type="scientific">Flavobacterium paronense</name>
    <dbReference type="NCBI Taxonomy" id="1392775"/>
    <lineage>
        <taxon>Bacteria</taxon>
        <taxon>Pseudomonadati</taxon>
        <taxon>Bacteroidota</taxon>
        <taxon>Flavobacteriia</taxon>
        <taxon>Flavobacteriales</taxon>
        <taxon>Flavobacteriaceae</taxon>
        <taxon>Flavobacterium</taxon>
    </lineage>
</organism>
<dbReference type="InterPro" id="IPR051453">
    <property type="entry name" value="MBL_Glyoxalase_II"/>
</dbReference>
<dbReference type="PANTHER" id="PTHR46233">
    <property type="entry name" value="HYDROXYACYLGLUTATHIONE HYDROLASE GLOC"/>
    <property type="match status" value="1"/>
</dbReference>
<dbReference type="PANTHER" id="PTHR46233:SF3">
    <property type="entry name" value="HYDROXYACYLGLUTATHIONE HYDROLASE GLOC"/>
    <property type="match status" value="1"/>
</dbReference>
<dbReference type="SUPFAM" id="SSF56281">
    <property type="entry name" value="Metallo-hydrolase/oxidoreductase"/>
    <property type="match status" value="1"/>
</dbReference>
<dbReference type="Pfam" id="PF00753">
    <property type="entry name" value="Lactamase_B"/>
    <property type="match status" value="1"/>
</dbReference>
<keyword evidence="4" id="KW-0862">Zinc</keyword>
<name>A0ABV5GFD6_9FLAO</name>
<evidence type="ECO:0000259" key="5">
    <source>
        <dbReference type="SMART" id="SM00849"/>
    </source>
</evidence>
<dbReference type="InterPro" id="IPR036866">
    <property type="entry name" value="RibonucZ/Hydroxyglut_hydro"/>
</dbReference>
<comment type="caution">
    <text evidence="6">The sequence shown here is derived from an EMBL/GenBank/DDBJ whole genome shotgun (WGS) entry which is preliminary data.</text>
</comment>
<comment type="cofactor">
    <cofactor evidence="1">
        <name>Zn(2+)</name>
        <dbReference type="ChEBI" id="CHEBI:29105"/>
    </cofactor>
</comment>
<dbReference type="RefSeq" id="WP_290284105.1">
    <property type="nucleotide sequence ID" value="NZ_JAUFQN010000019.1"/>
</dbReference>
<proteinExistence type="predicted"/>
<gene>
    <name evidence="6" type="ORF">ACFFUU_09565</name>
</gene>
<keyword evidence="7" id="KW-1185">Reference proteome</keyword>
<evidence type="ECO:0000256" key="1">
    <source>
        <dbReference type="ARBA" id="ARBA00001947"/>
    </source>
</evidence>
<accession>A0ABV5GFD6</accession>
<dbReference type="Gene3D" id="3.60.15.10">
    <property type="entry name" value="Ribonuclease Z/Hydroxyacylglutathione hydrolase-like"/>
    <property type="match status" value="1"/>
</dbReference>
<dbReference type="SMART" id="SM00849">
    <property type="entry name" value="Lactamase_B"/>
    <property type="match status" value="1"/>
</dbReference>
<evidence type="ECO:0000313" key="6">
    <source>
        <dbReference type="EMBL" id="MFB9089847.1"/>
    </source>
</evidence>